<protein>
    <submittedName>
        <fullName evidence="1">Uncharacterized protein</fullName>
    </submittedName>
</protein>
<accession>A0A7G9A474</accession>
<sequence length="81" mass="9420">MVEGLLGFTIDCYIFMNMINGWPSRSKLNKYITDPSILVDSDSLYYSFYNYNFHTYNAGGPARFYHRLAGVVLYNILDEDN</sequence>
<reference evidence="1" key="1">
    <citation type="submission" date="2020-07" db="EMBL/GenBank/DDBJ databases">
        <title>Dissolved microcystin release linked to lysis of a Microcystis spp. bloom in Lake Erie (USA) attributed to a novel cyanophage.</title>
        <authorList>
            <person name="McKindles K.M."/>
            <person name="Manes M.A."/>
            <person name="DeMarco J.R."/>
            <person name="McClure A."/>
            <person name="McKay R.M."/>
            <person name="Davis T.W."/>
            <person name="Bullerjahn G.S."/>
        </authorList>
    </citation>
    <scope>NUCLEOTIDE SEQUENCE</scope>
</reference>
<organism evidence="1">
    <name type="scientific">Bacteriophage sp</name>
    <dbReference type="NCBI Taxonomy" id="38018"/>
    <lineage>
        <taxon>Viruses</taxon>
    </lineage>
</organism>
<name>A0A7G9A474_9VIRU</name>
<proteinExistence type="predicted"/>
<evidence type="ECO:0000313" key="1">
    <source>
        <dbReference type="EMBL" id="QNL31547.1"/>
    </source>
</evidence>
<dbReference type="EMBL" id="MT840185">
    <property type="protein sequence ID" value="QNL31547.1"/>
    <property type="molecule type" value="Genomic_DNA"/>
</dbReference>